<feature type="compositionally biased region" description="Polar residues" evidence="1">
    <location>
        <begin position="208"/>
        <end position="218"/>
    </location>
</feature>
<evidence type="ECO:0000313" key="3">
    <source>
        <dbReference type="EMBL" id="MFD2600579.1"/>
    </source>
</evidence>
<evidence type="ECO:0008006" key="5">
    <source>
        <dbReference type="Google" id="ProtNLM"/>
    </source>
</evidence>
<feature type="compositionally biased region" description="Polar residues" evidence="1">
    <location>
        <begin position="226"/>
        <end position="239"/>
    </location>
</feature>
<sequence>MKTIFKHIALFAFFIAGDAFAQDITTVRANNSDISDNLDLRAVASIFGESSDLEDFERRLNDPDLQISNLDLNGDNRVDYLRVIEATENNTHLIIIQAVLGADVFQDIATVEVERDRSNNVQVQVVGDVYMYGPNYIYEPVYAYNPFIFDIFWVSSYRPYYSPWYWGYYPTYYTYWAPCPVYRYRSHVRTYINPRNSYAYTTVRNSSRAQNMYSSRRQNSYERQHPNTSFASRNTNVSNRYALEQSRGTVKGSRGTTTTSRNSFSNSSRSNNVNTSNINTVRKNGNAVRGGYENSSSRGTQNVRTADSPSRTVNNNGRDNSSYTRTQTAQPARVERSAPAPIRSVERSAPVQRSAPANNMSTPSRSSAPSVRSTPSSAPARQSTPASAPAQRGGGGGRRG</sequence>
<feature type="signal peptide" evidence="2">
    <location>
        <begin position="1"/>
        <end position="21"/>
    </location>
</feature>
<evidence type="ECO:0000256" key="2">
    <source>
        <dbReference type="SAM" id="SignalP"/>
    </source>
</evidence>
<proteinExistence type="predicted"/>
<reference evidence="4" key="1">
    <citation type="journal article" date="2019" name="Int. J. Syst. Evol. Microbiol.">
        <title>The Global Catalogue of Microorganisms (GCM) 10K type strain sequencing project: providing services to taxonomists for standard genome sequencing and annotation.</title>
        <authorList>
            <consortium name="The Broad Institute Genomics Platform"/>
            <consortium name="The Broad Institute Genome Sequencing Center for Infectious Disease"/>
            <person name="Wu L."/>
            <person name="Ma J."/>
        </authorList>
    </citation>
    <scope>NUCLEOTIDE SEQUENCE [LARGE SCALE GENOMIC DNA]</scope>
    <source>
        <strain evidence="4">KCTC 42107</strain>
    </source>
</reference>
<evidence type="ECO:0000313" key="4">
    <source>
        <dbReference type="Proteomes" id="UP001597480"/>
    </source>
</evidence>
<dbReference type="EMBL" id="JBHUMD010000002">
    <property type="protein sequence ID" value="MFD2600579.1"/>
    <property type="molecule type" value="Genomic_DNA"/>
</dbReference>
<feature type="region of interest" description="Disordered" evidence="1">
    <location>
        <begin position="208"/>
        <end position="400"/>
    </location>
</feature>
<keyword evidence="2" id="KW-0732">Signal</keyword>
<dbReference type="RefSeq" id="WP_379819280.1">
    <property type="nucleotide sequence ID" value="NZ_JBHUMD010000002.1"/>
</dbReference>
<comment type="caution">
    <text evidence="3">The sequence shown here is derived from an EMBL/GenBank/DDBJ whole genome shotgun (WGS) entry which is preliminary data.</text>
</comment>
<accession>A0ABW5NNA9</accession>
<dbReference type="Proteomes" id="UP001597480">
    <property type="component" value="Unassembled WGS sequence"/>
</dbReference>
<gene>
    <name evidence="3" type="ORF">ACFSR3_00805</name>
</gene>
<feature type="compositionally biased region" description="Polar residues" evidence="1">
    <location>
        <begin position="293"/>
        <end position="330"/>
    </location>
</feature>
<keyword evidence="4" id="KW-1185">Reference proteome</keyword>
<organism evidence="3 4">
    <name type="scientific">Flavobacterium suzhouense</name>
    <dbReference type="NCBI Taxonomy" id="1529638"/>
    <lineage>
        <taxon>Bacteria</taxon>
        <taxon>Pseudomonadati</taxon>
        <taxon>Bacteroidota</taxon>
        <taxon>Flavobacteriia</taxon>
        <taxon>Flavobacteriales</taxon>
        <taxon>Flavobacteriaceae</taxon>
        <taxon>Flavobacterium</taxon>
    </lineage>
</organism>
<evidence type="ECO:0000256" key="1">
    <source>
        <dbReference type="SAM" id="MobiDB-lite"/>
    </source>
</evidence>
<feature type="compositionally biased region" description="Low complexity" evidence="1">
    <location>
        <begin position="361"/>
        <end position="381"/>
    </location>
</feature>
<name>A0ABW5NNA9_9FLAO</name>
<feature type="compositionally biased region" description="Low complexity" evidence="1">
    <location>
        <begin position="246"/>
        <end position="282"/>
    </location>
</feature>
<feature type="chain" id="PRO_5046676522" description="DUF3300 domain-containing protein" evidence="2">
    <location>
        <begin position="22"/>
        <end position="400"/>
    </location>
</feature>
<protein>
    <recommendedName>
        <fullName evidence="5">DUF3300 domain-containing protein</fullName>
    </recommendedName>
</protein>